<sequence>MGDGGAGARRGEQGGTVAGRKLGLWRRLAVLLVLPAMSLWTKRTWTGMENLPPGGGFIVTPNHMSQFDPLLVAHFIYQSGRWPRFLAKASIWRVPFVGFMLRKTQQIPVERGSVEAVKSLDSLIEALHEDGVVVIYPEGTTTREPDLWPMRGKTGAARLALVTGAPVVPMATWGAQAVHDVRTGRVRLGRRVPVQVSVGKPVDLSRWLGEAPTRAVLEQMTEAIQLATRDLLAELREEPPPPLYEVSRRAWRPGTDDAIEHGKRSEGHEDMRDGGA</sequence>
<keyword evidence="2 5" id="KW-0012">Acyltransferase</keyword>
<keyword evidence="1" id="KW-0808">Transferase</keyword>
<evidence type="ECO:0000313" key="5">
    <source>
        <dbReference type="EMBL" id="GIM74706.1"/>
    </source>
</evidence>
<dbReference type="PANTHER" id="PTHR10434:SF55">
    <property type="entry name" value="POSSIBLE ACYLTRANSFERASE"/>
    <property type="match status" value="1"/>
</dbReference>
<dbReference type="SMART" id="SM00563">
    <property type="entry name" value="PlsC"/>
    <property type="match status" value="1"/>
</dbReference>
<proteinExistence type="predicted"/>
<dbReference type="CDD" id="cd07989">
    <property type="entry name" value="LPLAT_AGPAT-like"/>
    <property type="match status" value="1"/>
</dbReference>
<evidence type="ECO:0000259" key="4">
    <source>
        <dbReference type="SMART" id="SM00563"/>
    </source>
</evidence>
<dbReference type="EMBL" id="BOQL01000052">
    <property type="protein sequence ID" value="GIM74706.1"/>
    <property type="molecule type" value="Genomic_DNA"/>
</dbReference>
<dbReference type="Proteomes" id="UP000681340">
    <property type="component" value="Unassembled WGS sequence"/>
</dbReference>
<dbReference type="PANTHER" id="PTHR10434">
    <property type="entry name" value="1-ACYL-SN-GLYCEROL-3-PHOSPHATE ACYLTRANSFERASE"/>
    <property type="match status" value="1"/>
</dbReference>
<reference evidence="5" key="1">
    <citation type="submission" date="2021-03" db="EMBL/GenBank/DDBJ databases">
        <title>Whole genome shotgun sequence of Actinoplanes auranticolor NBRC 12245.</title>
        <authorList>
            <person name="Komaki H."/>
            <person name="Tamura T."/>
        </authorList>
    </citation>
    <scope>NUCLEOTIDE SEQUENCE</scope>
    <source>
        <strain evidence="5">NBRC 12245</strain>
    </source>
</reference>
<dbReference type="InterPro" id="IPR002123">
    <property type="entry name" value="Plipid/glycerol_acylTrfase"/>
</dbReference>
<feature type="region of interest" description="Disordered" evidence="3">
    <location>
        <begin position="237"/>
        <end position="276"/>
    </location>
</feature>
<feature type="compositionally biased region" description="Basic and acidic residues" evidence="3">
    <location>
        <begin position="254"/>
        <end position="276"/>
    </location>
</feature>
<dbReference type="Pfam" id="PF01553">
    <property type="entry name" value="Acyltransferase"/>
    <property type="match status" value="1"/>
</dbReference>
<dbReference type="GO" id="GO:0006654">
    <property type="term" value="P:phosphatidic acid biosynthetic process"/>
    <property type="evidence" value="ECO:0007669"/>
    <property type="project" value="TreeGrafter"/>
</dbReference>
<evidence type="ECO:0000256" key="1">
    <source>
        <dbReference type="ARBA" id="ARBA00022679"/>
    </source>
</evidence>
<evidence type="ECO:0000313" key="6">
    <source>
        <dbReference type="Proteomes" id="UP000681340"/>
    </source>
</evidence>
<comment type="caution">
    <text evidence="5">The sequence shown here is derived from an EMBL/GenBank/DDBJ whole genome shotgun (WGS) entry which is preliminary data.</text>
</comment>
<keyword evidence="6" id="KW-1185">Reference proteome</keyword>
<dbReference type="AlphaFoldDB" id="A0A919SNA9"/>
<protein>
    <submittedName>
        <fullName evidence="5">1-acyl-sn-glycerol-3-phosphate acyltransferase</fullName>
    </submittedName>
</protein>
<name>A0A919SNA9_9ACTN</name>
<dbReference type="SUPFAM" id="SSF69593">
    <property type="entry name" value="Glycerol-3-phosphate (1)-acyltransferase"/>
    <property type="match status" value="1"/>
</dbReference>
<evidence type="ECO:0000256" key="3">
    <source>
        <dbReference type="SAM" id="MobiDB-lite"/>
    </source>
</evidence>
<organism evidence="5 6">
    <name type="scientific">Actinoplanes auranticolor</name>
    <dbReference type="NCBI Taxonomy" id="47988"/>
    <lineage>
        <taxon>Bacteria</taxon>
        <taxon>Bacillati</taxon>
        <taxon>Actinomycetota</taxon>
        <taxon>Actinomycetes</taxon>
        <taxon>Micromonosporales</taxon>
        <taxon>Micromonosporaceae</taxon>
        <taxon>Actinoplanes</taxon>
    </lineage>
</organism>
<accession>A0A919SNA9</accession>
<dbReference type="GO" id="GO:0003841">
    <property type="term" value="F:1-acylglycerol-3-phosphate O-acyltransferase activity"/>
    <property type="evidence" value="ECO:0007669"/>
    <property type="project" value="TreeGrafter"/>
</dbReference>
<evidence type="ECO:0000256" key="2">
    <source>
        <dbReference type="ARBA" id="ARBA00023315"/>
    </source>
</evidence>
<gene>
    <name evidence="5" type="ORF">Aau02nite_62320</name>
</gene>
<feature type="domain" description="Phospholipid/glycerol acyltransferase" evidence="4">
    <location>
        <begin position="57"/>
        <end position="175"/>
    </location>
</feature>
<dbReference type="GO" id="GO:0005886">
    <property type="term" value="C:plasma membrane"/>
    <property type="evidence" value="ECO:0007669"/>
    <property type="project" value="TreeGrafter"/>
</dbReference>